<accession>A0A5J4VHR5</accession>
<evidence type="ECO:0000313" key="2">
    <source>
        <dbReference type="Proteomes" id="UP000324800"/>
    </source>
</evidence>
<comment type="caution">
    <text evidence="1">The sequence shown here is derived from an EMBL/GenBank/DDBJ whole genome shotgun (WGS) entry which is preliminary data.</text>
</comment>
<gene>
    <name evidence="1" type="ORF">EZS28_022436</name>
</gene>
<sequence>MRHLHYHVVSTENPANVLKDCSKQESTFLVRYAPSKILQKLDDLESIGLEEFFILTENYNIVYIRLYLHWPCLTNCLYCNRKYLGEYIRASFVTKREGCICERLHPKHESKVWLQVWRYPDVQKTSQMSRVVAQFLFSVSFAKSNTSSILKWTDLINQLINLQSSILRYGPSALFIKNEGLQIII</sequence>
<dbReference type="Proteomes" id="UP000324800">
    <property type="component" value="Unassembled WGS sequence"/>
</dbReference>
<evidence type="ECO:0000313" key="1">
    <source>
        <dbReference type="EMBL" id="KAA6382040.1"/>
    </source>
</evidence>
<protein>
    <submittedName>
        <fullName evidence="1">Uncharacterized protein</fullName>
    </submittedName>
</protein>
<reference evidence="1 2" key="1">
    <citation type="submission" date="2019-03" db="EMBL/GenBank/DDBJ databases">
        <title>Single cell metagenomics reveals metabolic interactions within the superorganism composed of flagellate Streblomastix strix and complex community of Bacteroidetes bacteria on its surface.</title>
        <authorList>
            <person name="Treitli S.C."/>
            <person name="Kolisko M."/>
            <person name="Husnik F."/>
            <person name="Keeling P."/>
            <person name="Hampl V."/>
        </authorList>
    </citation>
    <scope>NUCLEOTIDE SEQUENCE [LARGE SCALE GENOMIC DNA]</scope>
    <source>
        <strain evidence="1">ST1C</strain>
    </source>
</reference>
<organism evidence="1 2">
    <name type="scientific">Streblomastix strix</name>
    <dbReference type="NCBI Taxonomy" id="222440"/>
    <lineage>
        <taxon>Eukaryota</taxon>
        <taxon>Metamonada</taxon>
        <taxon>Preaxostyla</taxon>
        <taxon>Oxymonadida</taxon>
        <taxon>Streblomastigidae</taxon>
        <taxon>Streblomastix</taxon>
    </lineage>
</organism>
<proteinExistence type="predicted"/>
<dbReference type="AlphaFoldDB" id="A0A5J4VHR5"/>
<dbReference type="EMBL" id="SNRW01006997">
    <property type="protein sequence ID" value="KAA6382040.1"/>
    <property type="molecule type" value="Genomic_DNA"/>
</dbReference>
<name>A0A5J4VHR5_9EUKA</name>